<feature type="domain" description="Rhodopsin" evidence="8">
    <location>
        <begin position="44"/>
        <end position="290"/>
    </location>
</feature>
<accession>A0AA37UL11</accession>
<evidence type="ECO:0000256" key="4">
    <source>
        <dbReference type="ARBA" id="ARBA00023136"/>
    </source>
</evidence>
<dbReference type="RefSeq" id="XP_049134414.1">
    <property type="nucleotide sequence ID" value="XM_049278457.1"/>
</dbReference>
<dbReference type="AlphaFoldDB" id="A0AA37UL11"/>
<feature type="transmembrane region" description="Helical" evidence="7">
    <location>
        <begin position="106"/>
        <end position="128"/>
    </location>
</feature>
<feature type="transmembrane region" description="Helical" evidence="7">
    <location>
        <begin position="29"/>
        <end position="48"/>
    </location>
</feature>
<feature type="compositionally biased region" description="Basic and acidic residues" evidence="6">
    <location>
        <begin position="429"/>
        <end position="452"/>
    </location>
</feature>
<evidence type="ECO:0000259" key="8">
    <source>
        <dbReference type="Pfam" id="PF20684"/>
    </source>
</evidence>
<dbReference type="GO" id="GO:0016020">
    <property type="term" value="C:membrane"/>
    <property type="evidence" value="ECO:0007669"/>
    <property type="project" value="UniProtKB-SubCell"/>
</dbReference>
<keyword evidence="2 7" id="KW-0812">Transmembrane</keyword>
<feature type="transmembrane region" description="Helical" evidence="7">
    <location>
        <begin position="227"/>
        <end position="247"/>
    </location>
</feature>
<name>A0AA37UL11_9PEZI</name>
<organism evidence="9 10">
    <name type="scientific">Colletotrichum spaethianum</name>
    <dbReference type="NCBI Taxonomy" id="700344"/>
    <lineage>
        <taxon>Eukaryota</taxon>
        <taxon>Fungi</taxon>
        <taxon>Dikarya</taxon>
        <taxon>Ascomycota</taxon>
        <taxon>Pezizomycotina</taxon>
        <taxon>Sordariomycetes</taxon>
        <taxon>Hypocreomycetidae</taxon>
        <taxon>Glomerellales</taxon>
        <taxon>Glomerellaceae</taxon>
        <taxon>Colletotrichum</taxon>
        <taxon>Colletotrichum spaethianum species complex</taxon>
    </lineage>
</organism>
<evidence type="ECO:0000256" key="3">
    <source>
        <dbReference type="ARBA" id="ARBA00022989"/>
    </source>
</evidence>
<feature type="region of interest" description="Disordered" evidence="6">
    <location>
        <begin position="418"/>
        <end position="452"/>
    </location>
</feature>
<keyword evidence="3 7" id="KW-1133">Transmembrane helix</keyword>
<evidence type="ECO:0000313" key="9">
    <source>
        <dbReference type="EMBL" id="GKT52064.1"/>
    </source>
</evidence>
<comment type="subcellular location">
    <subcellularLocation>
        <location evidence="1">Membrane</location>
        <topology evidence="1">Multi-pass membrane protein</topology>
    </subcellularLocation>
</comment>
<comment type="similarity">
    <text evidence="5">Belongs to the SAT4 family.</text>
</comment>
<evidence type="ECO:0000256" key="2">
    <source>
        <dbReference type="ARBA" id="ARBA00022692"/>
    </source>
</evidence>
<dbReference type="EMBL" id="BQXU01000060">
    <property type="protein sequence ID" value="GKT52064.1"/>
    <property type="molecule type" value="Genomic_DNA"/>
</dbReference>
<comment type="caution">
    <text evidence="9">The sequence shown here is derived from an EMBL/GenBank/DDBJ whole genome shotgun (WGS) entry which is preliminary data.</text>
</comment>
<feature type="transmembrane region" description="Helical" evidence="7">
    <location>
        <begin position="194"/>
        <end position="215"/>
    </location>
</feature>
<feature type="transmembrane region" description="Helical" evidence="7">
    <location>
        <begin position="140"/>
        <end position="162"/>
    </location>
</feature>
<sequence length="505" mass="56119">MRIPPLEFLLSWPPPRYDNPETRGPANEIVALSLLGIAAVLLAIRIHTRRRITNAFGWDDILIVLAFIPATGFVVLGVIATNLYGWGRHIWDMPASMFEGSLQIGLASQILFDLATSFTKLSMLVLVYRIACAASKRLRVLVMALQIFISVNCVVFMTVAMLQCRARPLNLYWTLSMEPQNCINESTHLLVASIINTVTDFLVVLLPLTTVRVVYAGKLTTRQMIVVNLLFGAGFLASFAGAARTYFTWIMTSQPDASWHAWINWLVSSIELFLGIISTSIPSTKPFFSRYIPKLMGASLRTSEATSAPGLTDKPTKASVDISRASNDFNAEDPKALSEELQSPATRRFSNATLNKPLPAVTKNRSVYTINIQLDEASLGPADRTHSHEDLIREQIDLAWRQAANNFSRPRVYHARSISEPASQHRLSMYREGETGRDSRRSDHTSGESSRHSYILDDIESVYSQTIGDLEAGVRYSPYDRLSVSAVPAPLRKHNKSVSINTFGG</sequence>
<evidence type="ECO:0000256" key="1">
    <source>
        <dbReference type="ARBA" id="ARBA00004141"/>
    </source>
</evidence>
<reference evidence="9 10" key="1">
    <citation type="submission" date="2022-03" db="EMBL/GenBank/DDBJ databases">
        <title>Genome data of Colletotrichum spp.</title>
        <authorList>
            <person name="Utami Y.D."/>
            <person name="Hiruma K."/>
        </authorList>
    </citation>
    <scope>NUCLEOTIDE SEQUENCE [LARGE SCALE GENOMIC DNA]</scope>
    <source>
        <strain evidence="9 10">MAFF 239500</strain>
    </source>
</reference>
<feature type="transmembrane region" description="Helical" evidence="7">
    <location>
        <begin position="60"/>
        <end position="86"/>
    </location>
</feature>
<dbReference type="PANTHER" id="PTHR33048:SF129">
    <property type="entry name" value="INTEGRAL MEMBRANE PROTEIN-RELATED"/>
    <property type="match status" value="1"/>
</dbReference>
<dbReference type="InterPro" id="IPR052337">
    <property type="entry name" value="SAT4-like"/>
</dbReference>
<dbReference type="GeneID" id="73333047"/>
<gene>
    <name evidence="9" type="ORF">ColSpa_12245</name>
</gene>
<evidence type="ECO:0000313" key="10">
    <source>
        <dbReference type="Proteomes" id="UP001055115"/>
    </source>
</evidence>
<dbReference type="InterPro" id="IPR049326">
    <property type="entry name" value="Rhodopsin_dom_fungi"/>
</dbReference>
<evidence type="ECO:0000256" key="6">
    <source>
        <dbReference type="SAM" id="MobiDB-lite"/>
    </source>
</evidence>
<evidence type="ECO:0000256" key="5">
    <source>
        <dbReference type="ARBA" id="ARBA00038359"/>
    </source>
</evidence>
<protein>
    <recommendedName>
        <fullName evidence="8">Rhodopsin domain-containing protein</fullName>
    </recommendedName>
</protein>
<keyword evidence="4 7" id="KW-0472">Membrane</keyword>
<proteinExistence type="inferred from homology"/>
<feature type="transmembrane region" description="Helical" evidence="7">
    <location>
        <begin position="259"/>
        <end position="281"/>
    </location>
</feature>
<dbReference type="Pfam" id="PF20684">
    <property type="entry name" value="Fung_rhodopsin"/>
    <property type="match status" value="1"/>
</dbReference>
<evidence type="ECO:0000256" key="7">
    <source>
        <dbReference type="SAM" id="Phobius"/>
    </source>
</evidence>
<keyword evidence="10" id="KW-1185">Reference proteome</keyword>
<dbReference type="Proteomes" id="UP001055115">
    <property type="component" value="Unassembled WGS sequence"/>
</dbReference>
<dbReference type="PANTHER" id="PTHR33048">
    <property type="entry name" value="PTH11-LIKE INTEGRAL MEMBRANE PROTEIN (AFU_ORTHOLOGUE AFUA_5G11245)"/>
    <property type="match status" value="1"/>
</dbReference>